<protein>
    <submittedName>
        <fullName evidence="1">Uncharacterized protein</fullName>
    </submittedName>
</protein>
<gene>
    <name evidence="1" type="ORF">J596_0345</name>
</gene>
<evidence type="ECO:0000313" key="2">
    <source>
        <dbReference type="Proteomes" id="UP000027327"/>
    </source>
</evidence>
<evidence type="ECO:0000313" key="1">
    <source>
        <dbReference type="EMBL" id="KCY22304.1"/>
    </source>
</evidence>
<sequence>MTQKDEQLDAFEQMLESEFSDEDLQMLEDSIEEEIRQDALLKEEMEGEIFVVLNEFAEQAEHYIKEIYDKVKITREIDSTGNRHSNFMHYISDALSAETDPYNLIFSVPRPMIFDGERVLNSHSAYFKDHVPMTAIGGENMLLWDLRVNADNNALIIRFLAEPNVYAPTATVQLDLTDRNITHHFLDPLPQTQSNNSANVQRAVLEFLVRFFSYRETEDDYILDSEDYQELILRKIDTDSNDLVNAIVSINLIMDKYAEIKRREEFKRAYANRGIESW</sequence>
<dbReference type="AlphaFoldDB" id="A0A062IMB0"/>
<organism evidence="1 2">
    <name type="scientific">Acinetobacter baumannii 21072</name>
    <dbReference type="NCBI Taxonomy" id="1310697"/>
    <lineage>
        <taxon>Bacteria</taxon>
        <taxon>Pseudomonadati</taxon>
        <taxon>Pseudomonadota</taxon>
        <taxon>Gammaproteobacteria</taxon>
        <taxon>Moraxellales</taxon>
        <taxon>Moraxellaceae</taxon>
        <taxon>Acinetobacter</taxon>
        <taxon>Acinetobacter calcoaceticus/baumannii complex</taxon>
    </lineage>
</organism>
<comment type="caution">
    <text evidence="1">The sequence shown here is derived from an EMBL/GenBank/DDBJ whole genome shotgun (WGS) entry which is preliminary data.</text>
</comment>
<reference evidence="1 2" key="1">
    <citation type="submission" date="2014-04" db="EMBL/GenBank/DDBJ databases">
        <title>Comparative genomics and transcriptomics to identify genetic mechanisms underlying the emergence of carbapenem resistant Acinetobacter baumannii (CRAb).</title>
        <authorList>
            <person name="Harris A.D."/>
            <person name="Johnson K.J."/>
            <person name="George J."/>
            <person name="Nadendla S."/>
            <person name="Daugherty S.C."/>
            <person name="Parankush S."/>
            <person name="Sadzewicz L."/>
            <person name="Tallon L."/>
            <person name="Sengamalay N."/>
            <person name="Hazen T.H."/>
            <person name="Rasko D.A."/>
        </authorList>
    </citation>
    <scope>NUCLEOTIDE SEQUENCE [LARGE SCALE GENOMIC DNA]</scope>
    <source>
        <strain evidence="1 2">21072</strain>
    </source>
</reference>
<dbReference type="EMBL" id="JMOD01000004">
    <property type="protein sequence ID" value="KCY22304.1"/>
    <property type="molecule type" value="Genomic_DNA"/>
</dbReference>
<accession>A0A062IMB0</accession>
<dbReference type="Proteomes" id="UP000027327">
    <property type="component" value="Unassembled WGS sequence"/>
</dbReference>
<dbReference type="RefSeq" id="WP_000192217.1">
    <property type="nucleotide sequence ID" value="NZ_JMOD01000004.1"/>
</dbReference>
<dbReference type="PATRIC" id="fig|1310697.3.peg.322"/>
<name>A0A062IMB0_ACIBA</name>
<proteinExistence type="predicted"/>